<dbReference type="GO" id="GO:0051287">
    <property type="term" value="F:NAD binding"/>
    <property type="evidence" value="ECO:0007669"/>
    <property type="project" value="UniProtKB-ARBA"/>
</dbReference>
<dbReference type="GO" id="GO:0003951">
    <property type="term" value="F:NAD+ kinase activity"/>
    <property type="evidence" value="ECO:0007669"/>
    <property type="project" value="UniProtKB-UniRule"/>
</dbReference>
<evidence type="ECO:0000256" key="5">
    <source>
        <dbReference type="ARBA" id="ARBA00047925"/>
    </source>
</evidence>
<evidence type="ECO:0000256" key="1">
    <source>
        <dbReference type="ARBA" id="ARBA00022679"/>
    </source>
</evidence>
<feature type="binding site" evidence="6">
    <location>
        <position position="171"/>
    </location>
    <ligand>
        <name>NAD(+)</name>
        <dbReference type="ChEBI" id="CHEBI:57540"/>
    </ligand>
</feature>
<dbReference type="InterPro" id="IPR017437">
    <property type="entry name" value="ATP-NAD_kinase_PpnK-typ_C"/>
</dbReference>
<dbReference type="SUPFAM" id="SSF111331">
    <property type="entry name" value="NAD kinase/diacylglycerol kinase-like"/>
    <property type="match status" value="1"/>
</dbReference>
<dbReference type="RefSeq" id="WP_102892392.1">
    <property type="nucleotide sequence ID" value="NZ_NBZD01000001.1"/>
</dbReference>
<dbReference type="GO" id="GO:0046872">
    <property type="term" value="F:metal ion binding"/>
    <property type="evidence" value="ECO:0007669"/>
    <property type="project" value="UniProtKB-UniRule"/>
</dbReference>
<feature type="active site" description="Proton acceptor" evidence="6">
    <location>
        <position position="66"/>
    </location>
</feature>
<keyword evidence="2 6" id="KW-0418">Kinase</keyword>
<dbReference type="Gene3D" id="3.40.50.10330">
    <property type="entry name" value="Probable inorganic polyphosphate/atp-NAD kinase, domain 1"/>
    <property type="match status" value="1"/>
</dbReference>
<organism evidence="7 8">
    <name type="scientific">Mageeibacillus indolicus</name>
    <dbReference type="NCBI Taxonomy" id="884684"/>
    <lineage>
        <taxon>Bacteria</taxon>
        <taxon>Bacillati</taxon>
        <taxon>Bacillota</taxon>
        <taxon>Clostridia</taxon>
        <taxon>Eubacteriales</taxon>
        <taxon>Oscillospiraceae</taxon>
        <taxon>Mageeibacillus</taxon>
    </lineage>
</organism>
<dbReference type="InterPro" id="IPR017438">
    <property type="entry name" value="ATP-NAD_kinase_N"/>
</dbReference>
<dbReference type="AlphaFoldDB" id="A0A2J8B5E3"/>
<comment type="subcellular location">
    <subcellularLocation>
        <location evidence="6">Cytoplasm</location>
    </subcellularLocation>
</comment>
<dbReference type="EMBL" id="NBZD01000001">
    <property type="protein sequence ID" value="PNH19964.1"/>
    <property type="molecule type" value="Genomic_DNA"/>
</dbReference>
<dbReference type="GO" id="GO:0006741">
    <property type="term" value="P:NADP+ biosynthetic process"/>
    <property type="evidence" value="ECO:0007669"/>
    <property type="project" value="UniProtKB-UniRule"/>
</dbReference>
<dbReference type="Gene3D" id="2.60.200.30">
    <property type="entry name" value="Probable inorganic polyphosphate/atp-NAD kinase, domain 2"/>
    <property type="match status" value="1"/>
</dbReference>
<evidence type="ECO:0000313" key="8">
    <source>
        <dbReference type="Proteomes" id="UP000236394"/>
    </source>
</evidence>
<keyword evidence="6" id="KW-0547">Nucleotide-binding</keyword>
<keyword evidence="4 6" id="KW-0520">NAD</keyword>
<dbReference type="Pfam" id="PF20143">
    <property type="entry name" value="NAD_kinase_C"/>
    <property type="match status" value="1"/>
</dbReference>
<accession>A0A2J8B5E3</accession>
<dbReference type="GO" id="GO:0019674">
    <property type="term" value="P:NAD+ metabolic process"/>
    <property type="evidence" value="ECO:0007669"/>
    <property type="project" value="InterPro"/>
</dbReference>
<dbReference type="InterPro" id="IPR016064">
    <property type="entry name" value="NAD/diacylglycerol_kinase_sf"/>
</dbReference>
<keyword evidence="1 6" id="KW-0808">Transferase</keyword>
<dbReference type="PANTHER" id="PTHR20275">
    <property type="entry name" value="NAD KINASE"/>
    <property type="match status" value="1"/>
</dbReference>
<evidence type="ECO:0000256" key="2">
    <source>
        <dbReference type="ARBA" id="ARBA00022777"/>
    </source>
</evidence>
<dbReference type="InterPro" id="IPR002504">
    <property type="entry name" value="NADK"/>
</dbReference>
<dbReference type="HAMAP" id="MF_00361">
    <property type="entry name" value="NAD_kinase"/>
    <property type="match status" value="1"/>
</dbReference>
<evidence type="ECO:0000256" key="4">
    <source>
        <dbReference type="ARBA" id="ARBA00023027"/>
    </source>
</evidence>
<comment type="caution">
    <text evidence="6">Lacks conserved residue(s) required for the propagation of feature annotation.</text>
</comment>
<name>A0A2J8B5E3_9FIRM</name>
<feature type="binding site" evidence="6">
    <location>
        <begin position="141"/>
        <end position="142"/>
    </location>
    <ligand>
        <name>NAD(+)</name>
        <dbReference type="ChEBI" id="CHEBI:57540"/>
    </ligand>
</feature>
<dbReference type="GO" id="GO:0005524">
    <property type="term" value="F:ATP binding"/>
    <property type="evidence" value="ECO:0007669"/>
    <property type="project" value="UniProtKB-KW"/>
</dbReference>
<dbReference type="PANTHER" id="PTHR20275:SF0">
    <property type="entry name" value="NAD KINASE"/>
    <property type="match status" value="1"/>
</dbReference>
<evidence type="ECO:0000256" key="3">
    <source>
        <dbReference type="ARBA" id="ARBA00022857"/>
    </source>
</evidence>
<protein>
    <recommendedName>
        <fullName evidence="6">NAD kinase</fullName>
        <ecNumber evidence="6">2.7.1.23</ecNumber>
    </recommendedName>
    <alternativeName>
        <fullName evidence="6">ATP-dependent NAD kinase</fullName>
    </alternativeName>
</protein>
<feature type="binding site" evidence="6">
    <location>
        <begin position="66"/>
        <end position="67"/>
    </location>
    <ligand>
        <name>NAD(+)</name>
        <dbReference type="ChEBI" id="CHEBI:57540"/>
    </ligand>
</feature>
<dbReference type="Pfam" id="PF01513">
    <property type="entry name" value="NAD_kinase"/>
    <property type="match status" value="1"/>
</dbReference>
<comment type="cofactor">
    <cofactor evidence="6">
        <name>a divalent metal cation</name>
        <dbReference type="ChEBI" id="CHEBI:60240"/>
    </cofactor>
</comment>
<comment type="similarity">
    <text evidence="6">Belongs to the NAD kinase family.</text>
</comment>
<comment type="function">
    <text evidence="6">Involved in the regulation of the intracellular balance of NAD and NADP, and is a key enzyme in the biosynthesis of NADP. Catalyzes specifically the phosphorylation on 2'-hydroxyl of the adenosine moiety of NAD to yield NADP.</text>
</comment>
<dbReference type="EC" id="2.7.1.23" evidence="6"/>
<keyword evidence="6" id="KW-0963">Cytoplasm</keyword>
<proteinExistence type="inferred from homology"/>
<dbReference type="GO" id="GO:0005737">
    <property type="term" value="C:cytoplasm"/>
    <property type="evidence" value="ECO:0007669"/>
    <property type="project" value="UniProtKB-SubCell"/>
</dbReference>
<comment type="caution">
    <text evidence="7">The sequence shown here is derived from an EMBL/GenBank/DDBJ whole genome shotgun (WGS) entry which is preliminary data.</text>
</comment>
<evidence type="ECO:0000313" key="7">
    <source>
        <dbReference type="EMBL" id="PNH19964.1"/>
    </source>
</evidence>
<evidence type="ECO:0000256" key="6">
    <source>
        <dbReference type="HAMAP-Rule" id="MF_00361"/>
    </source>
</evidence>
<gene>
    <name evidence="6" type="primary">nadK</name>
    <name evidence="7" type="ORF">B7R76_03605</name>
</gene>
<sequence>MKIGLVINMRRDCHLQVSNKAVKFLRDLGVEVVVDPQHHQSEIYHLAGVEFSSYAECAVVLAIGGDGTLLSAAHWTGEWRMPLGGINLGSLGFMTEIDVEVMQDALTAIVAGNYSLDQRMLLKVWCKDKLGQIKYEDFAVNDAVCNRDPSSPIQTYQLNIDNETVELIPGDGIIISSPTGSTGYAMAAGGPIIDPRVRAILFTPLCPHTLHNRNYVLAEDSVIEIRLQQPNSSSYLSVDGRNTIQLDTDDVIKVAKNSLSLNLISLTKQNFYTKVPEKIQKRSLGRAICKNWLGDHA</sequence>
<keyword evidence="3 6" id="KW-0521">NADP</keyword>
<keyword evidence="6" id="KW-0067">ATP-binding</keyword>
<dbReference type="Proteomes" id="UP000236394">
    <property type="component" value="Unassembled WGS sequence"/>
</dbReference>
<comment type="catalytic activity">
    <reaction evidence="5 6">
        <text>NAD(+) + ATP = ADP + NADP(+) + H(+)</text>
        <dbReference type="Rhea" id="RHEA:18629"/>
        <dbReference type="ChEBI" id="CHEBI:15378"/>
        <dbReference type="ChEBI" id="CHEBI:30616"/>
        <dbReference type="ChEBI" id="CHEBI:57540"/>
        <dbReference type="ChEBI" id="CHEBI:58349"/>
        <dbReference type="ChEBI" id="CHEBI:456216"/>
        <dbReference type="EC" id="2.7.1.23"/>
    </reaction>
</comment>
<reference evidence="8" key="1">
    <citation type="submission" date="2017-04" db="EMBL/GenBank/DDBJ databases">
        <authorList>
            <person name="Bumgarner R.E."/>
            <person name="Fredricks D.N."/>
            <person name="Srinivasan S."/>
        </authorList>
    </citation>
    <scope>NUCLEOTIDE SEQUENCE [LARGE SCALE GENOMIC DNA]</scope>
    <source>
        <strain evidence="8">KA00405</strain>
    </source>
</reference>